<dbReference type="Gene3D" id="3.30.565.10">
    <property type="entry name" value="Histidine kinase-like ATPase, C-terminal domain"/>
    <property type="match status" value="1"/>
</dbReference>
<dbReference type="InterPro" id="IPR050267">
    <property type="entry name" value="Anti-sigma-factor_SerPK"/>
</dbReference>
<organism evidence="3 4">
    <name type="scientific">Corynebacterium maris DSM 45190</name>
    <dbReference type="NCBI Taxonomy" id="1224163"/>
    <lineage>
        <taxon>Bacteria</taxon>
        <taxon>Bacillati</taxon>
        <taxon>Actinomycetota</taxon>
        <taxon>Actinomycetes</taxon>
        <taxon>Mycobacteriales</taxon>
        <taxon>Corynebacteriaceae</taxon>
        <taxon>Corynebacterium</taxon>
    </lineage>
</organism>
<dbReference type="Proteomes" id="UP000015388">
    <property type="component" value="Chromosome"/>
</dbReference>
<evidence type="ECO:0000313" key="3">
    <source>
        <dbReference type="EMBL" id="AGS35153.1"/>
    </source>
</evidence>
<dbReference type="CDD" id="cd16936">
    <property type="entry name" value="HATPase_RsbW-like"/>
    <property type="match status" value="1"/>
</dbReference>
<feature type="domain" description="Histidine kinase/HSP90-like ATPase" evidence="2">
    <location>
        <begin position="12"/>
        <end position="128"/>
    </location>
</feature>
<reference evidence="3 4" key="1">
    <citation type="submission" date="2012-11" db="EMBL/GenBank/DDBJ databases">
        <title>The complete genome sequence of Corynebacterium maris Coryn-1 (=DSM 45190).</title>
        <authorList>
            <person name="Schaffert L."/>
            <person name="Albersmeier A."/>
            <person name="Kalinowski J."/>
            <person name="Ruckert C."/>
        </authorList>
    </citation>
    <scope>NUCLEOTIDE SEQUENCE [LARGE SCALE GENOMIC DNA]</scope>
    <source>
        <strain evidence="4">Coryn-1</strain>
    </source>
</reference>
<dbReference type="InterPro" id="IPR036890">
    <property type="entry name" value="HATPase_C_sf"/>
</dbReference>
<dbReference type="SUPFAM" id="SSF55874">
    <property type="entry name" value="ATPase domain of HSP90 chaperone/DNA topoisomerase II/histidine kinase"/>
    <property type="match status" value="1"/>
</dbReference>
<protein>
    <recommendedName>
        <fullName evidence="2">Histidine kinase/HSP90-like ATPase domain-containing protein</fullName>
    </recommendedName>
</protein>
<keyword evidence="1" id="KW-0723">Serine/threonine-protein kinase</keyword>
<proteinExistence type="predicted"/>
<gene>
    <name evidence="3" type="ORF">B841_08400</name>
</gene>
<keyword evidence="4" id="KW-1185">Reference proteome</keyword>
<evidence type="ECO:0000256" key="1">
    <source>
        <dbReference type="ARBA" id="ARBA00022527"/>
    </source>
</evidence>
<dbReference type="RefSeq" id="WP_020935086.1">
    <property type="nucleotide sequence ID" value="NC_021915.1"/>
</dbReference>
<evidence type="ECO:0000313" key="4">
    <source>
        <dbReference type="Proteomes" id="UP000015388"/>
    </source>
</evidence>
<dbReference type="AlphaFoldDB" id="S5TKA3"/>
<dbReference type="STRING" id="1224163.B841_08400"/>
<sequence>MSDSPDQVVDGPAELAFVDRVLDAVQSLGTELQSGFEQDRTLFMLAVSEITTNIVMHNEGEASVRVELDASPQELRAVIRDTAPPAAVDVDDVRLPGPDAESGRGLALAHAVLDGLRHESGPEGNTWTLWRTLHPH</sequence>
<dbReference type="InterPro" id="IPR003594">
    <property type="entry name" value="HATPase_dom"/>
</dbReference>
<dbReference type="Pfam" id="PF13581">
    <property type="entry name" value="HATPase_c_2"/>
    <property type="match status" value="1"/>
</dbReference>
<dbReference type="OrthoDB" id="159434at2"/>
<dbReference type="PATRIC" id="fig|1224163.3.peg.1687"/>
<dbReference type="PANTHER" id="PTHR35526:SF3">
    <property type="entry name" value="ANTI-SIGMA-F FACTOR RSBW"/>
    <property type="match status" value="1"/>
</dbReference>
<dbReference type="eggNOG" id="COG2172">
    <property type="taxonomic scope" value="Bacteria"/>
</dbReference>
<dbReference type="GO" id="GO:0004674">
    <property type="term" value="F:protein serine/threonine kinase activity"/>
    <property type="evidence" value="ECO:0007669"/>
    <property type="project" value="UniProtKB-KW"/>
</dbReference>
<dbReference type="KEGG" id="cmd:B841_08400"/>
<keyword evidence="1" id="KW-0808">Transferase</keyword>
<dbReference type="PANTHER" id="PTHR35526">
    <property type="entry name" value="ANTI-SIGMA-F FACTOR RSBW-RELATED"/>
    <property type="match status" value="1"/>
</dbReference>
<keyword evidence="1" id="KW-0418">Kinase</keyword>
<accession>S5TKA3</accession>
<dbReference type="HOGENOM" id="CLU_149864_0_0_11"/>
<dbReference type="EMBL" id="CP003924">
    <property type="protein sequence ID" value="AGS35153.1"/>
    <property type="molecule type" value="Genomic_DNA"/>
</dbReference>
<evidence type="ECO:0000259" key="2">
    <source>
        <dbReference type="Pfam" id="PF13581"/>
    </source>
</evidence>
<name>S5TKA3_9CORY</name>